<reference evidence="10" key="1">
    <citation type="submission" date="2014-08" db="EMBL/GenBank/DDBJ databases">
        <authorList>
            <person name="Murali S."/>
            <person name="Richards S."/>
            <person name="Bandaranaike D."/>
            <person name="Bellair M."/>
            <person name="Blankenburg K."/>
            <person name="Chao H."/>
            <person name="Dinh H."/>
            <person name="Doddapaneni H."/>
            <person name="Dugan-Rocha S."/>
            <person name="Elkadiri S."/>
            <person name="Gnanaolivu R."/>
            <person name="Hughes D."/>
            <person name="Lee S."/>
            <person name="Li M."/>
            <person name="Ming W."/>
            <person name="Munidasa M."/>
            <person name="Muniz J."/>
            <person name="Nguyen L."/>
            <person name="Osuji N."/>
            <person name="Pu L.-L."/>
            <person name="Puazo M."/>
            <person name="Skinner E."/>
            <person name="Qu C."/>
            <person name="Quiroz J."/>
            <person name="Raj R."/>
            <person name="Weissenberger G."/>
            <person name="Xin Y."/>
            <person name="Zou X."/>
            <person name="Han Y."/>
            <person name="Worley K."/>
            <person name="Muzny D."/>
            <person name="Gibbs R."/>
        </authorList>
    </citation>
    <scope>NUCLEOTIDE SEQUENCE</scope>
    <source>
        <strain evidence="10">HAZT.00-mixed</strain>
        <tissue evidence="10">Whole organism</tissue>
    </source>
</reference>
<proteinExistence type="inferred from homology"/>
<feature type="binding site" evidence="7">
    <location>
        <position position="80"/>
    </location>
    <ligand>
        <name>Zn(2+)</name>
        <dbReference type="ChEBI" id="CHEBI:29105"/>
        <label>2</label>
        <note>catalytic</note>
    </ligand>
</feature>
<dbReference type="Proteomes" id="UP000711488">
    <property type="component" value="Unassembled WGS sequence"/>
</dbReference>
<dbReference type="PANTHER" id="PTHR10514">
    <property type="entry name" value="ANGIOTENSIN-CONVERTING ENZYME"/>
    <property type="match status" value="1"/>
</dbReference>
<evidence type="ECO:0000256" key="2">
    <source>
        <dbReference type="ARBA" id="ARBA00022729"/>
    </source>
</evidence>
<dbReference type="GO" id="GO:0016020">
    <property type="term" value="C:membrane"/>
    <property type="evidence" value="ECO:0007669"/>
    <property type="project" value="InterPro"/>
</dbReference>
<evidence type="ECO:0000313" key="10">
    <source>
        <dbReference type="EMBL" id="KAA0194173.1"/>
    </source>
</evidence>
<comment type="caution">
    <text evidence="10">The sequence shown here is derived from an EMBL/GenBank/DDBJ whole genome shotgun (WGS) entry which is preliminary data.</text>
</comment>
<feature type="non-terminal residue" evidence="10">
    <location>
        <position position="108"/>
    </location>
</feature>
<feature type="binding site" evidence="5">
    <location>
        <position position="80"/>
    </location>
    <ligand>
        <name>Zn(2+)</name>
        <dbReference type="ChEBI" id="CHEBI:29105"/>
        <label>1</label>
        <note>catalytic</note>
    </ligand>
</feature>
<evidence type="ECO:0008006" key="11">
    <source>
        <dbReference type="Google" id="ProtNLM"/>
    </source>
</evidence>
<evidence type="ECO:0000256" key="6">
    <source>
        <dbReference type="PIRSR" id="PIRSR601548-4"/>
    </source>
</evidence>
<reference evidence="10" key="3">
    <citation type="submission" date="2019-06" db="EMBL/GenBank/DDBJ databases">
        <authorList>
            <person name="Poynton C."/>
            <person name="Hasenbein S."/>
            <person name="Benoit J.B."/>
            <person name="Sepulveda M.S."/>
            <person name="Poelchau M.F."/>
            <person name="Murali S.C."/>
            <person name="Chen S."/>
            <person name="Glastad K.M."/>
            <person name="Werren J.H."/>
            <person name="Vineis J.H."/>
            <person name="Bowen J.L."/>
            <person name="Friedrich M."/>
            <person name="Jones J."/>
            <person name="Robertson H.M."/>
            <person name="Feyereisen R."/>
            <person name="Mechler-Hickson A."/>
            <person name="Mathers N."/>
            <person name="Lee C.E."/>
            <person name="Colbourne J.K."/>
            <person name="Biales A."/>
            <person name="Johnston J.S."/>
            <person name="Wellborn G.A."/>
            <person name="Rosendale A.J."/>
            <person name="Cridge A.G."/>
            <person name="Munoz-Torres M.C."/>
            <person name="Bain P.A."/>
            <person name="Manny A.R."/>
            <person name="Major K.M."/>
            <person name="Lambert F.N."/>
            <person name="Vulpe C.D."/>
            <person name="Tuck P."/>
            <person name="Blalock B.J."/>
            <person name="Lin Y.-Y."/>
            <person name="Smith M.E."/>
            <person name="Ochoa-Acuna H."/>
            <person name="Chen M.-J.M."/>
            <person name="Childers C.P."/>
            <person name="Qu J."/>
            <person name="Dugan S."/>
            <person name="Lee S.L."/>
            <person name="Chao H."/>
            <person name="Dinh H."/>
            <person name="Han Y."/>
            <person name="Doddapaneni H."/>
            <person name="Worley K.C."/>
            <person name="Muzny D.M."/>
            <person name="Gibbs R.A."/>
            <person name="Richards S."/>
        </authorList>
    </citation>
    <scope>NUCLEOTIDE SEQUENCE</scope>
    <source>
        <strain evidence="10">HAZT.00-mixed</strain>
        <tissue evidence="10">Whole organism</tissue>
    </source>
</reference>
<comment type="similarity">
    <text evidence="1 9">Belongs to the peptidase M2 family.</text>
</comment>
<keyword evidence="5" id="KW-0479">Metal-binding</keyword>
<evidence type="ECO:0000256" key="3">
    <source>
        <dbReference type="ARBA" id="ARBA00023157"/>
    </source>
</evidence>
<dbReference type="GO" id="GO:0008237">
    <property type="term" value="F:metallopeptidase activity"/>
    <property type="evidence" value="ECO:0007669"/>
    <property type="project" value="InterPro"/>
</dbReference>
<dbReference type="EMBL" id="JQDR03010500">
    <property type="protein sequence ID" value="KAA0194173.1"/>
    <property type="molecule type" value="Genomic_DNA"/>
</dbReference>
<evidence type="ECO:0000256" key="8">
    <source>
        <dbReference type="PIRSR" id="PIRSR601548-9"/>
    </source>
</evidence>
<keyword evidence="3 6" id="KW-1015">Disulfide bond</keyword>
<evidence type="ECO:0000256" key="1">
    <source>
        <dbReference type="ARBA" id="ARBA00008139"/>
    </source>
</evidence>
<evidence type="ECO:0000256" key="9">
    <source>
        <dbReference type="PROSITE-ProRule" id="PRU01355"/>
    </source>
</evidence>
<dbReference type="GO" id="GO:0008241">
    <property type="term" value="F:peptidyl-dipeptidase activity"/>
    <property type="evidence" value="ECO:0007669"/>
    <property type="project" value="InterPro"/>
</dbReference>
<feature type="binding site" evidence="7">
    <location>
        <position position="76"/>
    </location>
    <ligand>
        <name>Zn(2+)</name>
        <dbReference type="ChEBI" id="CHEBI:29105"/>
        <label>2</label>
        <note>catalytic</note>
    </ligand>
</feature>
<feature type="disulfide bond" evidence="6">
    <location>
        <begin position="37"/>
        <end position="63"/>
    </location>
</feature>
<dbReference type="GO" id="GO:0006508">
    <property type="term" value="P:proteolysis"/>
    <property type="evidence" value="ECO:0007669"/>
    <property type="project" value="InterPro"/>
</dbReference>
<dbReference type="OrthoDB" id="6362466at2759"/>
<dbReference type="PROSITE" id="PS52011">
    <property type="entry name" value="PEPTIDASE_M2"/>
    <property type="match status" value="1"/>
</dbReference>
<dbReference type="SUPFAM" id="SSF55486">
    <property type="entry name" value="Metalloproteases ('zincins'), catalytic domain"/>
    <property type="match status" value="1"/>
</dbReference>
<comment type="caution">
    <text evidence="9">Lacks conserved residue(s) required for the propagation of feature annotation.</text>
</comment>
<dbReference type="InterPro" id="IPR001548">
    <property type="entry name" value="Peptidase_M2"/>
</dbReference>
<protein>
    <recommendedName>
        <fullName evidence="11">Angiotensin-converting enzyme</fullName>
    </recommendedName>
</protein>
<accession>A0A6A0GZX3</accession>
<dbReference type="Pfam" id="PF01401">
    <property type="entry name" value="Peptidase_M2"/>
    <property type="match status" value="1"/>
</dbReference>
<sequence length="108" mass="12322">MFDYAEGFFTSLGLYNMTEDFNTKSMREQPVNATAVCHASAWDFLSITDKGPITDGDFRIKMCTDKNQEDFITIHHEMGHIEYQMAYSQVNEASPQTQPLIFRDGANP</sequence>
<keyword evidence="5" id="KW-0862">Zinc</keyword>
<evidence type="ECO:0000256" key="4">
    <source>
        <dbReference type="ARBA" id="ARBA00023180"/>
    </source>
</evidence>
<feature type="active site" description="Proton acceptor 2" evidence="8">
    <location>
        <position position="77"/>
    </location>
</feature>
<feature type="binding site" evidence="5">
    <location>
        <position position="76"/>
    </location>
    <ligand>
        <name>Zn(2+)</name>
        <dbReference type="ChEBI" id="CHEBI:29105"/>
        <label>1</label>
        <note>catalytic</note>
    </ligand>
</feature>
<dbReference type="AlphaFoldDB" id="A0A6A0GZX3"/>
<evidence type="ECO:0000256" key="5">
    <source>
        <dbReference type="PIRSR" id="PIRSR601548-3"/>
    </source>
</evidence>
<name>A0A6A0GZX3_HYAAZ</name>
<dbReference type="PANTHER" id="PTHR10514:SF27">
    <property type="entry name" value="ANGIOTENSIN-CONVERTING ENZYME"/>
    <property type="match status" value="1"/>
</dbReference>
<gene>
    <name evidence="10" type="ORF">HAZT_HAZT003701</name>
</gene>
<reference evidence="10" key="2">
    <citation type="journal article" date="2018" name="Environ. Sci. Technol.">
        <title>The Toxicogenome of Hyalella azteca: A Model for Sediment Ecotoxicology and Evolutionary Toxicology.</title>
        <authorList>
            <person name="Poynton H.C."/>
            <person name="Hasenbein S."/>
            <person name="Benoit J.B."/>
            <person name="Sepulveda M.S."/>
            <person name="Poelchau M.F."/>
            <person name="Hughes D.S.T."/>
            <person name="Murali S.C."/>
            <person name="Chen S."/>
            <person name="Glastad K.M."/>
            <person name="Goodisman M.A.D."/>
            <person name="Werren J.H."/>
            <person name="Vineis J.H."/>
            <person name="Bowen J.L."/>
            <person name="Friedrich M."/>
            <person name="Jones J."/>
            <person name="Robertson H.M."/>
            <person name="Feyereisen R."/>
            <person name="Mechler-Hickson A."/>
            <person name="Mathers N."/>
            <person name="Lee C.E."/>
            <person name="Colbourne J.K."/>
            <person name="Biales A."/>
            <person name="Johnston J.S."/>
            <person name="Wellborn G.A."/>
            <person name="Rosendale A.J."/>
            <person name="Cridge A.G."/>
            <person name="Munoz-Torres M.C."/>
            <person name="Bain P.A."/>
            <person name="Manny A.R."/>
            <person name="Major K.M."/>
            <person name="Lambert F.N."/>
            <person name="Vulpe C.D."/>
            <person name="Tuck P."/>
            <person name="Blalock B.J."/>
            <person name="Lin Y.Y."/>
            <person name="Smith M.E."/>
            <person name="Ochoa-Acuna H."/>
            <person name="Chen M.M."/>
            <person name="Childers C.P."/>
            <person name="Qu J."/>
            <person name="Dugan S."/>
            <person name="Lee S.L."/>
            <person name="Chao H."/>
            <person name="Dinh H."/>
            <person name="Han Y."/>
            <person name="Doddapaneni H."/>
            <person name="Worley K.C."/>
            <person name="Muzny D.M."/>
            <person name="Gibbs R.A."/>
            <person name="Richards S."/>
        </authorList>
    </citation>
    <scope>NUCLEOTIDE SEQUENCE</scope>
    <source>
        <strain evidence="10">HAZT.00-mixed</strain>
        <tissue evidence="10">Whole organism</tissue>
    </source>
</reference>
<organism evidence="10">
    <name type="scientific">Hyalella azteca</name>
    <name type="common">Amphipod</name>
    <dbReference type="NCBI Taxonomy" id="294128"/>
    <lineage>
        <taxon>Eukaryota</taxon>
        <taxon>Metazoa</taxon>
        <taxon>Ecdysozoa</taxon>
        <taxon>Arthropoda</taxon>
        <taxon>Crustacea</taxon>
        <taxon>Multicrustacea</taxon>
        <taxon>Malacostraca</taxon>
        <taxon>Eumalacostraca</taxon>
        <taxon>Peracarida</taxon>
        <taxon>Amphipoda</taxon>
        <taxon>Senticaudata</taxon>
        <taxon>Talitrida</taxon>
        <taxon>Talitroidea</taxon>
        <taxon>Hyalellidae</taxon>
        <taxon>Hyalella</taxon>
    </lineage>
</organism>
<keyword evidence="4" id="KW-0325">Glycoprotein</keyword>
<keyword evidence="2" id="KW-0732">Signal</keyword>
<evidence type="ECO:0000256" key="7">
    <source>
        <dbReference type="PIRSR" id="PIRSR601548-8"/>
    </source>
</evidence>